<dbReference type="Proteomes" id="UP000054630">
    <property type="component" value="Unassembled WGS sequence"/>
</dbReference>
<dbReference type="AlphaFoldDB" id="A0A0V0SJB4"/>
<keyword evidence="4" id="KW-1185">Reference proteome</keyword>
<dbReference type="EMBL" id="JYDL01000006">
    <property type="protein sequence ID" value="KRX26758.1"/>
    <property type="molecule type" value="Genomic_DNA"/>
</dbReference>
<evidence type="ECO:0000313" key="3">
    <source>
        <dbReference type="EMBL" id="KRX26758.1"/>
    </source>
</evidence>
<evidence type="ECO:0000256" key="1">
    <source>
        <dbReference type="SAM" id="MobiDB-lite"/>
    </source>
</evidence>
<evidence type="ECO:0000256" key="2">
    <source>
        <dbReference type="SAM" id="Phobius"/>
    </source>
</evidence>
<accession>A0A0V0SJB4</accession>
<protein>
    <submittedName>
        <fullName evidence="3">Uncharacterized protein</fullName>
    </submittedName>
</protein>
<sequence>MTNHEEISSSTFDLKKIVFRTEQHRPRRCDPPMSWCPKVAVWRHRVGVRKNPCGDQIDRCSRDNGYLRHNAGSGLIRDLEKQPTPICLTKERLANLYLSIILLAVTLAVGGLKYSSRAWQRKPDETIPFITQRRSATGDPETSTTPASNSSRHPFRRYSSITALYSRCLTGSFQTDRNLRSANHWFNCAQIADNIKQKLKKFWKLDSIGIQHHEKTIAQNKLWFYMNCWNVFSITCEFNLQNQSHIVITLFSAYVSYNRLFYNDAHKSHRYIHMSGSRSPLMDTH</sequence>
<feature type="region of interest" description="Disordered" evidence="1">
    <location>
        <begin position="129"/>
        <end position="154"/>
    </location>
</feature>
<gene>
    <name evidence="3" type="ORF">T07_855</name>
</gene>
<proteinExistence type="predicted"/>
<keyword evidence="2" id="KW-1133">Transmembrane helix</keyword>
<evidence type="ECO:0000313" key="4">
    <source>
        <dbReference type="Proteomes" id="UP000054630"/>
    </source>
</evidence>
<comment type="caution">
    <text evidence="3">The sequence shown here is derived from an EMBL/GenBank/DDBJ whole genome shotgun (WGS) entry which is preliminary data.</text>
</comment>
<feature type="compositionally biased region" description="Polar residues" evidence="1">
    <location>
        <begin position="132"/>
        <end position="152"/>
    </location>
</feature>
<feature type="transmembrane region" description="Helical" evidence="2">
    <location>
        <begin position="93"/>
        <end position="112"/>
    </location>
</feature>
<name>A0A0V0SJB4_9BILA</name>
<keyword evidence="2" id="KW-0812">Transmembrane</keyword>
<reference evidence="3 4" key="1">
    <citation type="submission" date="2015-01" db="EMBL/GenBank/DDBJ databases">
        <title>Evolution of Trichinella species and genotypes.</title>
        <authorList>
            <person name="Korhonen P.K."/>
            <person name="Edoardo P."/>
            <person name="Giuseppe L.R."/>
            <person name="Gasser R.B."/>
        </authorList>
    </citation>
    <scope>NUCLEOTIDE SEQUENCE [LARGE SCALE GENOMIC DNA]</scope>
    <source>
        <strain evidence="3">ISS37</strain>
    </source>
</reference>
<keyword evidence="2" id="KW-0472">Membrane</keyword>
<organism evidence="3 4">
    <name type="scientific">Trichinella nelsoni</name>
    <dbReference type="NCBI Taxonomy" id="6336"/>
    <lineage>
        <taxon>Eukaryota</taxon>
        <taxon>Metazoa</taxon>
        <taxon>Ecdysozoa</taxon>
        <taxon>Nematoda</taxon>
        <taxon>Enoplea</taxon>
        <taxon>Dorylaimia</taxon>
        <taxon>Trichinellida</taxon>
        <taxon>Trichinellidae</taxon>
        <taxon>Trichinella</taxon>
    </lineage>
</organism>